<evidence type="ECO:0000313" key="2">
    <source>
        <dbReference type="EMBL" id="GID99175.1"/>
    </source>
</evidence>
<evidence type="ECO:0000313" key="3">
    <source>
        <dbReference type="Proteomes" id="UP000637628"/>
    </source>
</evidence>
<dbReference type="Proteomes" id="UP000637628">
    <property type="component" value="Unassembled WGS sequence"/>
</dbReference>
<feature type="chain" id="PRO_5046892626" description="Secreted protein" evidence="1">
    <location>
        <begin position="29"/>
        <end position="132"/>
    </location>
</feature>
<keyword evidence="1" id="KW-0732">Signal</keyword>
<dbReference type="RefSeq" id="WP_203724573.1">
    <property type="nucleotide sequence ID" value="NZ_BAAATX010000004.1"/>
</dbReference>
<name>A0ABQ3YNN1_9ACTN</name>
<accession>A0ABQ3YNN1</accession>
<proteinExistence type="predicted"/>
<feature type="signal peptide" evidence="1">
    <location>
        <begin position="1"/>
        <end position="28"/>
    </location>
</feature>
<sequence length="132" mass="14333">MRNAFKRLATIAATTVALGVAATGWAYASPAHHGYGPVYIYESCNVVLSCDAGSANINYISGNHFNLAVQDARADGRSACINIYPNGSNTAIAYCDTNGSENTATHYDIYYNWDAASFCVSNLECKRMVWER</sequence>
<evidence type="ECO:0008006" key="4">
    <source>
        <dbReference type="Google" id="ProtNLM"/>
    </source>
</evidence>
<dbReference type="EMBL" id="BOML01000005">
    <property type="protein sequence ID" value="GID99175.1"/>
    <property type="molecule type" value="Genomic_DNA"/>
</dbReference>
<organism evidence="2 3">
    <name type="scientific">Paractinoplanes durhamensis</name>
    <dbReference type="NCBI Taxonomy" id="113563"/>
    <lineage>
        <taxon>Bacteria</taxon>
        <taxon>Bacillati</taxon>
        <taxon>Actinomycetota</taxon>
        <taxon>Actinomycetes</taxon>
        <taxon>Micromonosporales</taxon>
        <taxon>Micromonosporaceae</taxon>
        <taxon>Paractinoplanes</taxon>
    </lineage>
</organism>
<protein>
    <recommendedName>
        <fullName evidence="4">Secreted protein</fullName>
    </recommendedName>
</protein>
<keyword evidence="3" id="KW-1185">Reference proteome</keyword>
<comment type="caution">
    <text evidence="2">The sequence shown here is derived from an EMBL/GenBank/DDBJ whole genome shotgun (WGS) entry which is preliminary data.</text>
</comment>
<evidence type="ECO:0000256" key="1">
    <source>
        <dbReference type="SAM" id="SignalP"/>
    </source>
</evidence>
<reference evidence="2 3" key="1">
    <citation type="submission" date="2021-01" db="EMBL/GenBank/DDBJ databases">
        <title>Whole genome shotgun sequence of Actinoplanes durhamensis NBRC 14914.</title>
        <authorList>
            <person name="Komaki H."/>
            <person name="Tamura T."/>
        </authorList>
    </citation>
    <scope>NUCLEOTIDE SEQUENCE [LARGE SCALE GENOMIC DNA]</scope>
    <source>
        <strain evidence="2 3">NBRC 14914</strain>
    </source>
</reference>
<gene>
    <name evidence="2" type="ORF">Adu01nite_05260</name>
</gene>